<proteinExistence type="predicted"/>
<sequence>MGHGAGSLEEVPSTSRGATGRWEIQEEEDLDFEEEMEDRALPVSSAVGTEFASSVSEVVRGDRPAMWRQNLAGSLPRGEVEKGIECNLKGAIGGFLAKGEVDASIQVDSVDTGAELKPGHFQASPRGLKARCHPLKGTI</sequence>
<feature type="region of interest" description="Disordered" evidence="1">
    <location>
        <begin position="1"/>
        <end position="46"/>
    </location>
</feature>
<evidence type="ECO:0000313" key="3">
    <source>
        <dbReference type="Proteomes" id="UP001066276"/>
    </source>
</evidence>
<feature type="compositionally biased region" description="Acidic residues" evidence="1">
    <location>
        <begin position="25"/>
        <end position="37"/>
    </location>
</feature>
<evidence type="ECO:0000313" key="2">
    <source>
        <dbReference type="EMBL" id="KAJ1082157.1"/>
    </source>
</evidence>
<dbReference type="Proteomes" id="UP001066276">
    <property type="component" value="Chromosome 12"/>
</dbReference>
<comment type="caution">
    <text evidence="2">The sequence shown here is derived from an EMBL/GenBank/DDBJ whole genome shotgun (WGS) entry which is preliminary data.</text>
</comment>
<dbReference type="EMBL" id="JANPWB010000016">
    <property type="protein sequence ID" value="KAJ1082157.1"/>
    <property type="molecule type" value="Genomic_DNA"/>
</dbReference>
<accession>A0AAV7KVC3</accession>
<name>A0AAV7KVC3_PLEWA</name>
<evidence type="ECO:0000256" key="1">
    <source>
        <dbReference type="SAM" id="MobiDB-lite"/>
    </source>
</evidence>
<keyword evidence="3" id="KW-1185">Reference proteome</keyword>
<protein>
    <submittedName>
        <fullName evidence="2">Uncharacterized protein</fullName>
    </submittedName>
</protein>
<dbReference type="AlphaFoldDB" id="A0AAV7KVC3"/>
<organism evidence="2 3">
    <name type="scientific">Pleurodeles waltl</name>
    <name type="common">Iberian ribbed newt</name>
    <dbReference type="NCBI Taxonomy" id="8319"/>
    <lineage>
        <taxon>Eukaryota</taxon>
        <taxon>Metazoa</taxon>
        <taxon>Chordata</taxon>
        <taxon>Craniata</taxon>
        <taxon>Vertebrata</taxon>
        <taxon>Euteleostomi</taxon>
        <taxon>Amphibia</taxon>
        <taxon>Batrachia</taxon>
        <taxon>Caudata</taxon>
        <taxon>Salamandroidea</taxon>
        <taxon>Salamandridae</taxon>
        <taxon>Pleurodelinae</taxon>
        <taxon>Pleurodeles</taxon>
    </lineage>
</organism>
<gene>
    <name evidence="2" type="ORF">NDU88_002327</name>
</gene>
<reference evidence="2" key="1">
    <citation type="journal article" date="2022" name="bioRxiv">
        <title>Sequencing and chromosome-scale assembly of the giantPleurodeles waltlgenome.</title>
        <authorList>
            <person name="Brown T."/>
            <person name="Elewa A."/>
            <person name="Iarovenko S."/>
            <person name="Subramanian E."/>
            <person name="Araus A.J."/>
            <person name="Petzold A."/>
            <person name="Susuki M."/>
            <person name="Suzuki K.-i.T."/>
            <person name="Hayashi T."/>
            <person name="Toyoda A."/>
            <person name="Oliveira C."/>
            <person name="Osipova E."/>
            <person name="Leigh N.D."/>
            <person name="Simon A."/>
            <person name="Yun M.H."/>
        </authorList>
    </citation>
    <scope>NUCLEOTIDE SEQUENCE</scope>
    <source>
        <strain evidence="2">20211129_DDA</strain>
        <tissue evidence="2">Liver</tissue>
    </source>
</reference>